<reference evidence="2" key="1">
    <citation type="journal article" date="2015" name="Nature">
        <title>Complex archaea that bridge the gap between prokaryotes and eukaryotes.</title>
        <authorList>
            <person name="Spang A."/>
            <person name="Saw J.H."/>
            <person name="Jorgensen S.L."/>
            <person name="Zaremba-Niedzwiedzka K."/>
            <person name="Martijn J."/>
            <person name="Lind A.E."/>
            <person name="van Eijk R."/>
            <person name="Schleper C."/>
            <person name="Guy L."/>
            <person name="Ettema T.J."/>
        </authorList>
    </citation>
    <scope>NUCLEOTIDE SEQUENCE</scope>
</reference>
<feature type="domain" description="SWIM-type" evidence="1">
    <location>
        <begin position="113"/>
        <end position="147"/>
    </location>
</feature>
<organism evidence="2">
    <name type="scientific">marine sediment metagenome</name>
    <dbReference type="NCBI Taxonomy" id="412755"/>
    <lineage>
        <taxon>unclassified sequences</taxon>
        <taxon>metagenomes</taxon>
        <taxon>ecological metagenomes</taxon>
    </lineage>
</organism>
<evidence type="ECO:0000313" key="2">
    <source>
        <dbReference type="EMBL" id="KKM28123.1"/>
    </source>
</evidence>
<proteinExistence type="predicted"/>
<sequence>MFPIPQVGSKVTCMAKWPSWTVFLGRGFPVEVERCEQFNPYSGKVVRSKSYDHANTFRLKTEDNQLRVISLEYVITLIVNGKNIQRIKNGKQTKKKEVARTVRISSRSNNKDYEVVIKGDKAIRCPCEGFYFRHHCDHLKRANIMISKGEI</sequence>
<name>A0A0F9L1P7_9ZZZZ</name>
<gene>
    <name evidence="2" type="ORF">LCGC14_1567800</name>
</gene>
<comment type="caution">
    <text evidence="2">The sequence shown here is derived from an EMBL/GenBank/DDBJ whole genome shotgun (WGS) entry which is preliminary data.</text>
</comment>
<dbReference type="GO" id="GO:0008270">
    <property type="term" value="F:zinc ion binding"/>
    <property type="evidence" value="ECO:0007669"/>
    <property type="project" value="InterPro"/>
</dbReference>
<dbReference type="EMBL" id="LAZR01012186">
    <property type="protein sequence ID" value="KKM28123.1"/>
    <property type="molecule type" value="Genomic_DNA"/>
</dbReference>
<dbReference type="AlphaFoldDB" id="A0A0F9L1P7"/>
<protein>
    <recommendedName>
        <fullName evidence="1">SWIM-type domain-containing protein</fullName>
    </recommendedName>
</protein>
<dbReference type="InterPro" id="IPR007527">
    <property type="entry name" value="Znf_SWIM"/>
</dbReference>
<dbReference type="PROSITE" id="PS50966">
    <property type="entry name" value="ZF_SWIM"/>
    <property type="match status" value="1"/>
</dbReference>
<accession>A0A0F9L1P7</accession>
<evidence type="ECO:0000259" key="1">
    <source>
        <dbReference type="PROSITE" id="PS50966"/>
    </source>
</evidence>